<evidence type="ECO:0000259" key="1">
    <source>
        <dbReference type="PROSITE" id="PS50878"/>
    </source>
</evidence>
<dbReference type="CDD" id="cd03714">
    <property type="entry name" value="RT_DIRS1"/>
    <property type="match status" value="1"/>
</dbReference>
<dbReference type="InterPro" id="IPR000477">
    <property type="entry name" value="RT_dom"/>
</dbReference>
<protein>
    <recommendedName>
        <fullName evidence="1">Reverse transcriptase domain-containing protein</fullName>
    </recommendedName>
</protein>
<dbReference type="InterPro" id="IPR043128">
    <property type="entry name" value="Rev_trsase/Diguanyl_cyclase"/>
</dbReference>
<dbReference type="PANTHER" id="PTHR33050">
    <property type="entry name" value="REVERSE TRANSCRIPTASE DOMAIN-CONTAINING PROTEIN"/>
    <property type="match status" value="1"/>
</dbReference>
<feature type="domain" description="Reverse transcriptase" evidence="1">
    <location>
        <begin position="1"/>
        <end position="143"/>
    </location>
</feature>
<organism evidence="2 3">
    <name type="scientific">Loxostege sticticalis</name>
    <name type="common">Beet webworm moth</name>
    <dbReference type="NCBI Taxonomy" id="481309"/>
    <lineage>
        <taxon>Eukaryota</taxon>
        <taxon>Metazoa</taxon>
        <taxon>Ecdysozoa</taxon>
        <taxon>Arthropoda</taxon>
        <taxon>Hexapoda</taxon>
        <taxon>Insecta</taxon>
        <taxon>Pterygota</taxon>
        <taxon>Neoptera</taxon>
        <taxon>Endopterygota</taxon>
        <taxon>Lepidoptera</taxon>
        <taxon>Glossata</taxon>
        <taxon>Ditrysia</taxon>
        <taxon>Pyraloidea</taxon>
        <taxon>Crambidae</taxon>
        <taxon>Pyraustinae</taxon>
        <taxon>Loxostege</taxon>
    </lineage>
</organism>
<evidence type="ECO:0000313" key="3">
    <source>
        <dbReference type="Proteomes" id="UP001549921"/>
    </source>
</evidence>
<dbReference type="CDD" id="cd09275">
    <property type="entry name" value="RNase_HI_RT_DIRS1"/>
    <property type="match status" value="1"/>
</dbReference>
<sequence>MEDYRTALKLIPQGGFIATIDLKEAYLLVPICNDDRKYLRFNFQAPNSNNISNYEFTAMPYGLSVAPRVFTKIMKEVMSYLRKQGYKSVVYLDDILCIGDTRVQCLNNVHATLTILECLGFVVNYDKSSLTPSQVCTFLGFVYDTQHFSISLPQEKRQNIAQMIQKFSKLPKCTIREFAQLIGVLIAACPAARYGFLYTKILERHKFLALQRHNDNYEAKIVLPSSILEDLNWWRDNIFTTFCPMRTLQYKKEIFTDASRTGWGAVCDGQKINGKWKLAELEHHINYLELLAAFLGLKSFIKDEVHCAILLRIDNTTAISYINRQGGIQFPHLNELTRSIWQWCERHHIWLHASYVNTKDNCADAESRKINPDTEWELSDEAYQWIVHNFGCPDIDLFASRNNAKCDVFTSWKPDPDAYAIDAFTINWQSYFFYAFPPFSLVLKCVRKIIDDEACGILVFPYWPSQPWFPLLQSILDSDILFFNPNKYLLQSHFREHHPLHPKLTLDAARLCGQRSRAAAHHQKP</sequence>
<dbReference type="SUPFAM" id="SSF56672">
    <property type="entry name" value="DNA/RNA polymerases"/>
    <property type="match status" value="1"/>
</dbReference>
<dbReference type="Proteomes" id="UP001549921">
    <property type="component" value="Unassembled WGS sequence"/>
</dbReference>
<dbReference type="GO" id="GO:0071897">
    <property type="term" value="P:DNA biosynthetic process"/>
    <property type="evidence" value="ECO:0007669"/>
    <property type="project" value="UniProtKB-ARBA"/>
</dbReference>
<dbReference type="AlphaFoldDB" id="A0ABD0SDY8"/>
<dbReference type="InterPro" id="IPR043502">
    <property type="entry name" value="DNA/RNA_pol_sf"/>
</dbReference>
<dbReference type="Gene3D" id="3.10.10.10">
    <property type="entry name" value="HIV Type 1 Reverse Transcriptase, subunit A, domain 1"/>
    <property type="match status" value="1"/>
</dbReference>
<name>A0ABD0SDY8_LOXSC</name>
<reference evidence="2 3" key="1">
    <citation type="submission" date="2024-06" db="EMBL/GenBank/DDBJ databases">
        <title>A chromosome-level genome assembly of beet webworm, Loxostege sticticalis.</title>
        <authorList>
            <person name="Zhang Y."/>
        </authorList>
    </citation>
    <scope>NUCLEOTIDE SEQUENCE [LARGE SCALE GENOMIC DNA]</scope>
    <source>
        <strain evidence="2">AQ028</strain>
        <tissue evidence="2">Male pupae</tissue>
    </source>
</reference>
<dbReference type="EMBL" id="JBEDNZ010000022">
    <property type="protein sequence ID" value="KAL0818043.1"/>
    <property type="molecule type" value="Genomic_DNA"/>
</dbReference>
<dbReference type="Gene3D" id="3.30.70.270">
    <property type="match status" value="1"/>
</dbReference>
<proteinExistence type="predicted"/>
<evidence type="ECO:0000313" key="2">
    <source>
        <dbReference type="EMBL" id="KAL0818043.1"/>
    </source>
</evidence>
<dbReference type="PROSITE" id="PS50878">
    <property type="entry name" value="RT_POL"/>
    <property type="match status" value="1"/>
</dbReference>
<dbReference type="Pfam" id="PF00078">
    <property type="entry name" value="RVT_1"/>
    <property type="match status" value="1"/>
</dbReference>
<gene>
    <name evidence="2" type="ORF">ABMA28_008582</name>
</gene>
<dbReference type="InterPro" id="IPR052055">
    <property type="entry name" value="Hepadnavirus_pol/RT"/>
</dbReference>
<comment type="caution">
    <text evidence="2">The sequence shown here is derived from an EMBL/GenBank/DDBJ whole genome shotgun (WGS) entry which is preliminary data.</text>
</comment>
<dbReference type="PANTHER" id="PTHR33050:SF7">
    <property type="entry name" value="RIBONUCLEASE H"/>
    <property type="match status" value="1"/>
</dbReference>
<accession>A0ABD0SDY8</accession>